<name>A0A0F9FVC0_9ZZZZ</name>
<comment type="caution">
    <text evidence="1">The sequence shown here is derived from an EMBL/GenBank/DDBJ whole genome shotgun (WGS) entry which is preliminary data.</text>
</comment>
<dbReference type="EMBL" id="LAZR01028869">
    <property type="protein sequence ID" value="KKL61270.1"/>
    <property type="molecule type" value="Genomic_DNA"/>
</dbReference>
<evidence type="ECO:0000313" key="1">
    <source>
        <dbReference type="EMBL" id="KKL61270.1"/>
    </source>
</evidence>
<reference evidence="1" key="1">
    <citation type="journal article" date="2015" name="Nature">
        <title>Complex archaea that bridge the gap between prokaryotes and eukaryotes.</title>
        <authorList>
            <person name="Spang A."/>
            <person name="Saw J.H."/>
            <person name="Jorgensen S.L."/>
            <person name="Zaremba-Niedzwiedzka K."/>
            <person name="Martijn J."/>
            <person name="Lind A.E."/>
            <person name="van Eijk R."/>
            <person name="Schleper C."/>
            <person name="Guy L."/>
            <person name="Ettema T.J."/>
        </authorList>
    </citation>
    <scope>NUCLEOTIDE SEQUENCE</scope>
</reference>
<protein>
    <submittedName>
        <fullName evidence="1">Uncharacterized protein</fullName>
    </submittedName>
</protein>
<sequence length="76" mass="8194">MLNLQVMYEGQQIGVINVDDAVAKGKLSKRTQKQETFTGKSGGVHYDTATLHVAIPGGKVQIGRASRPATITVWKV</sequence>
<proteinExistence type="predicted"/>
<gene>
    <name evidence="1" type="ORF">LCGC14_2196970</name>
</gene>
<accession>A0A0F9FVC0</accession>
<organism evidence="1">
    <name type="scientific">marine sediment metagenome</name>
    <dbReference type="NCBI Taxonomy" id="412755"/>
    <lineage>
        <taxon>unclassified sequences</taxon>
        <taxon>metagenomes</taxon>
        <taxon>ecological metagenomes</taxon>
    </lineage>
</organism>
<dbReference type="AlphaFoldDB" id="A0A0F9FVC0"/>